<keyword evidence="1" id="KW-1133">Transmembrane helix</keyword>
<evidence type="ECO:0000259" key="2">
    <source>
        <dbReference type="Pfam" id="PF00534"/>
    </source>
</evidence>
<dbReference type="PANTHER" id="PTHR45947">
    <property type="entry name" value="SULFOQUINOVOSYL TRANSFERASE SQD2"/>
    <property type="match status" value="1"/>
</dbReference>
<organism evidence="4 5">
    <name type="scientific">Imperialibacter roseus</name>
    <dbReference type="NCBI Taxonomy" id="1324217"/>
    <lineage>
        <taxon>Bacteria</taxon>
        <taxon>Pseudomonadati</taxon>
        <taxon>Bacteroidota</taxon>
        <taxon>Cytophagia</taxon>
        <taxon>Cytophagales</taxon>
        <taxon>Flammeovirgaceae</taxon>
        <taxon>Imperialibacter</taxon>
    </lineage>
</organism>
<dbReference type="InterPro" id="IPR001296">
    <property type="entry name" value="Glyco_trans_1"/>
</dbReference>
<dbReference type="SUPFAM" id="SSF53756">
    <property type="entry name" value="UDP-Glycosyltransferase/glycogen phosphorylase"/>
    <property type="match status" value="1"/>
</dbReference>
<dbReference type="PANTHER" id="PTHR45947:SF3">
    <property type="entry name" value="SULFOQUINOVOSYL TRANSFERASE SQD2"/>
    <property type="match status" value="1"/>
</dbReference>
<accession>A0ABZ0IKN4</accession>
<dbReference type="RefSeq" id="WP_317488336.1">
    <property type="nucleotide sequence ID" value="NZ_CP136051.1"/>
</dbReference>
<keyword evidence="5" id="KW-1185">Reference proteome</keyword>
<keyword evidence="1" id="KW-0812">Transmembrane</keyword>
<evidence type="ECO:0000259" key="3">
    <source>
        <dbReference type="Pfam" id="PF13439"/>
    </source>
</evidence>
<evidence type="ECO:0000256" key="1">
    <source>
        <dbReference type="SAM" id="Phobius"/>
    </source>
</evidence>
<keyword evidence="4" id="KW-0808">Transferase</keyword>
<evidence type="ECO:0000313" key="4">
    <source>
        <dbReference type="EMBL" id="WOK05578.1"/>
    </source>
</evidence>
<sequence>MKRFRIIYIVSRVNSARQFELVADGVRNLGVEIEFILLNSKVTPLETYLKKRGFGVTRLPLSGRLSLLYIFLALFGILLVKRPRIIHTHLFEANLTGLFAGWIAGVPTRIHTRHHSIIHHQSFPGAVKWDKLCNWLSTHVVAPSQVIADVLTRDERLNSSKVQIVHHGFDLTSFNLVCEERVESVREKHNIPKSKLPVVGCIARYTEWKGVQFVILAFQKTLQKYPDALLVLCNARGDYASVITEHLSKLPSFAYREVLFEEDIEALYQCFNIFVHVPTGEKEEAFGQIYIEAMAAEIPSVLTISGIANEFVRHGENAFVVDYKDEKAIAEAVDFLLSNPKQAKKLASNARKDVNSKFSIESMNLQLMKLYFGEHNKTKL</sequence>
<dbReference type="GO" id="GO:0016757">
    <property type="term" value="F:glycosyltransferase activity"/>
    <property type="evidence" value="ECO:0007669"/>
    <property type="project" value="UniProtKB-KW"/>
</dbReference>
<feature type="transmembrane region" description="Helical" evidence="1">
    <location>
        <begin position="61"/>
        <end position="80"/>
    </location>
</feature>
<dbReference type="Proteomes" id="UP001302349">
    <property type="component" value="Chromosome"/>
</dbReference>
<protein>
    <submittedName>
        <fullName evidence="4">Glycosyltransferase family 4 protein</fullName>
        <ecNumber evidence="4">2.4.-.-</ecNumber>
    </submittedName>
</protein>
<proteinExistence type="predicted"/>
<dbReference type="InterPro" id="IPR028098">
    <property type="entry name" value="Glyco_trans_4-like_N"/>
</dbReference>
<name>A0ABZ0IKN4_9BACT</name>
<dbReference type="CDD" id="cd03801">
    <property type="entry name" value="GT4_PimA-like"/>
    <property type="match status" value="1"/>
</dbReference>
<dbReference type="EMBL" id="CP136051">
    <property type="protein sequence ID" value="WOK05578.1"/>
    <property type="molecule type" value="Genomic_DNA"/>
</dbReference>
<evidence type="ECO:0000313" key="5">
    <source>
        <dbReference type="Proteomes" id="UP001302349"/>
    </source>
</evidence>
<feature type="domain" description="Glycosyltransferase subfamily 4-like N-terminal" evidence="3">
    <location>
        <begin position="21"/>
        <end position="172"/>
    </location>
</feature>
<reference evidence="4 5" key="1">
    <citation type="journal article" date="2023" name="Microbiol. Resour. Announc.">
        <title>Complete Genome Sequence of Imperialibacter roseus strain P4T.</title>
        <authorList>
            <person name="Tizabi D.R."/>
            <person name="Bachvaroff T."/>
            <person name="Hill R.T."/>
        </authorList>
    </citation>
    <scope>NUCLEOTIDE SEQUENCE [LARGE SCALE GENOMIC DNA]</scope>
    <source>
        <strain evidence="4 5">P4T</strain>
    </source>
</reference>
<dbReference type="Pfam" id="PF00534">
    <property type="entry name" value="Glycos_transf_1"/>
    <property type="match status" value="1"/>
</dbReference>
<dbReference type="Gene3D" id="3.40.50.2000">
    <property type="entry name" value="Glycogen Phosphorylase B"/>
    <property type="match status" value="2"/>
</dbReference>
<dbReference type="EC" id="2.4.-.-" evidence="4"/>
<dbReference type="InterPro" id="IPR050194">
    <property type="entry name" value="Glycosyltransferase_grp1"/>
</dbReference>
<gene>
    <name evidence="4" type="ORF">RT717_21105</name>
</gene>
<feature type="domain" description="Glycosyl transferase family 1" evidence="2">
    <location>
        <begin position="186"/>
        <end position="352"/>
    </location>
</feature>
<dbReference type="Pfam" id="PF13439">
    <property type="entry name" value="Glyco_transf_4"/>
    <property type="match status" value="1"/>
</dbReference>
<keyword evidence="4" id="KW-0328">Glycosyltransferase</keyword>
<keyword evidence="1" id="KW-0472">Membrane</keyword>